<feature type="compositionally biased region" description="Acidic residues" evidence="1">
    <location>
        <begin position="367"/>
        <end position="377"/>
    </location>
</feature>
<feature type="compositionally biased region" description="Basic and acidic residues" evidence="1">
    <location>
        <begin position="515"/>
        <end position="528"/>
    </location>
</feature>
<feature type="compositionally biased region" description="Acidic residues" evidence="1">
    <location>
        <begin position="534"/>
        <end position="543"/>
    </location>
</feature>
<feature type="compositionally biased region" description="Basic and acidic residues" evidence="1">
    <location>
        <begin position="1"/>
        <end position="18"/>
    </location>
</feature>
<dbReference type="EMBL" id="QJNU01000751">
    <property type="protein sequence ID" value="RYO87386.1"/>
    <property type="molecule type" value="Genomic_DNA"/>
</dbReference>
<feature type="compositionally biased region" description="Basic and acidic residues" evidence="1">
    <location>
        <begin position="594"/>
        <end position="604"/>
    </location>
</feature>
<dbReference type="Proteomes" id="UP000293360">
    <property type="component" value="Unassembled WGS sequence"/>
</dbReference>
<dbReference type="STRING" id="155417.A0A4Q4SYN9"/>
<feature type="region of interest" description="Disordered" evidence="1">
    <location>
        <begin position="1"/>
        <end position="32"/>
    </location>
</feature>
<proteinExistence type="predicted"/>
<name>A0A4Q4SYN9_9PEZI</name>
<sequence>MEYCSDRDDRTASDHEEFYESGESDESGSETVRDLLDLEAFESGDEYDDDDGMSTESRDGYHVSFPQFCRLPIELRQRVWELFDPDLRAAVRIFDVQSLGIKLWPTATLFQQTEPARTILEVHRESRQLALKFYPDKLPIMNGNGTLRYHKAKDIIALSCISECLEWGSGGWGVIADDLRDVERLAFHISLQFIPVLHRFQQLPFHHFKSLKTAYTCWGAEELHSRNLKWCVSDSVQTFYLKTEEEDIGVGEDYEMIYCWPDLESHPEYAEKEVPECLRLDRFANNGEGPGFEICPMVVFSFDSGVQRYDRLRERALTDESAKWDSDSDSDPSEEDEYESEGIDDATLDGSAGADDIDDGMVLYDGAFEESDDENDSEISGFSRQSDGVVPVDDDELAARFSSLEPNSPRHRNSDHSDSDDQPIRKNTRTKRRVVSSDSEDESADESSKRLANPDHSDSDDQPIRKYNRKRRRVVSSDSEAESANELPRKVTKRSRHDSRRPGRAVLSDSDGEGADEHDVKSRDHGSSDSDASPSEDSEEDSDKEQGNRKPMSLAERLRLHRSYIPVRRESTDLDFDETSTQNSYEDAEDDEGLVERGEYRNGDEFSENDLVMDIAEEGSAGDDDGW</sequence>
<reference evidence="3 4" key="1">
    <citation type="submission" date="2018-06" db="EMBL/GenBank/DDBJ databases">
        <title>Complete Genomes of Monosporascus.</title>
        <authorList>
            <person name="Robinson A.J."/>
            <person name="Natvig D.O."/>
        </authorList>
    </citation>
    <scope>NUCLEOTIDE SEQUENCE [LARGE SCALE GENOMIC DNA]</scope>
    <source>
        <strain evidence="3 4">CBS 110550</strain>
    </source>
</reference>
<dbReference type="Pfam" id="PF20150">
    <property type="entry name" value="2EXR"/>
    <property type="match status" value="1"/>
</dbReference>
<feature type="compositionally biased region" description="Acidic residues" evidence="1">
    <location>
        <begin position="615"/>
        <end position="627"/>
    </location>
</feature>
<dbReference type="AlphaFoldDB" id="A0A4Q4SYN9"/>
<feature type="domain" description="2EXR" evidence="2">
    <location>
        <begin position="65"/>
        <end position="156"/>
    </location>
</feature>
<evidence type="ECO:0000313" key="3">
    <source>
        <dbReference type="EMBL" id="RYO87386.1"/>
    </source>
</evidence>
<feature type="region of interest" description="Disordered" evidence="1">
    <location>
        <begin position="318"/>
        <end position="627"/>
    </location>
</feature>
<protein>
    <recommendedName>
        <fullName evidence="2">2EXR domain-containing protein</fullName>
    </recommendedName>
</protein>
<evidence type="ECO:0000259" key="2">
    <source>
        <dbReference type="Pfam" id="PF20150"/>
    </source>
</evidence>
<keyword evidence="4" id="KW-1185">Reference proteome</keyword>
<feature type="compositionally biased region" description="Basic residues" evidence="1">
    <location>
        <begin position="490"/>
        <end position="503"/>
    </location>
</feature>
<feature type="compositionally biased region" description="Acidic residues" evidence="1">
    <location>
        <begin position="19"/>
        <end position="28"/>
    </location>
</feature>
<feature type="compositionally biased region" description="Basic and acidic residues" evidence="1">
    <location>
        <begin position="446"/>
        <end position="464"/>
    </location>
</feature>
<comment type="caution">
    <text evidence="3">The sequence shown here is derived from an EMBL/GenBank/DDBJ whole genome shotgun (WGS) entry which is preliminary data.</text>
</comment>
<organism evidence="3 4">
    <name type="scientific">Monosporascus ibericus</name>
    <dbReference type="NCBI Taxonomy" id="155417"/>
    <lineage>
        <taxon>Eukaryota</taxon>
        <taxon>Fungi</taxon>
        <taxon>Dikarya</taxon>
        <taxon>Ascomycota</taxon>
        <taxon>Pezizomycotina</taxon>
        <taxon>Sordariomycetes</taxon>
        <taxon>Xylariomycetidae</taxon>
        <taxon>Xylariales</taxon>
        <taxon>Xylariales incertae sedis</taxon>
        <taxon>Monosporascus</taxon>
    </lineage>
</organism>
<feature type="compositionally biased region" description="Acidic residues" evidence="1">
    <location>
        <begin position="327"/>
        <end position="347"/>
    </location>
</feature>
<gene>
    <name evidence="3" type="ORF">DL764_008866</name>
</gene>
<dbReference type="OrthoDB" id="3501032at2759"/>
<evidence type="ECO:0000313" key="4">
    <source>
        <dbReference type="Proteomes" id="UP000293360"/>
    </source>
</evidence>
<feature type="compositionally biased region" description="Basic and acidic residues" evidence="1">
    <location>
        <begin position="412"/>
        <end position="424"/>
    </location>
</feature>
<accession>A0A4Q4SYN9</accession>
<evidence type="ECO:0000256" key="1">
    <source>
        <dbReference type="SAM" id="MobiDB-lite"/>
    </source>
</evidence>
<dbReference type="InterPro" id="IPR045518">
    <property type="entry name" value="2EXR"/>
</dbReference>